<protein>
    <recommendedName>
        <fullName evidence="4">Helix-turn-helix domain-containing protein</fullName>
    </recommendedName>
</protein>
<dbReference type="Proteomes" id="UP000077405">
    <property type="component" value="Plasmid pYZ5"/>
</dbReference>
<gene>
    <name evidence="2" type="ORF">A6A40_25115</name>
</gene>
<dbReference type="KEGG" id="ahu:A6A40_25115"/>
<proteinExistence type="predicted"/>
<dbReference type="AlphaFoldDB" id="A0A2R4VVA5"/>
<name>A0A2R4VVA5_9PROT</name>
<accession>A0A2R4VVA5</accession>
<reference evidence="2 3" key="1">
    <citation type="submission" date="2018-04" db="EMBL/GenBank/DDBJ databases">
        <title>Complete genome sequence of the nitrogen-fixing bacterium Azospirillum humicireducens type strain SgZ-5.</title>
        <authorList>
            <person name="Yu Z."/>
        </authorList>
    </citation>
    <scope>NUCLEOTIDE SEQUENCE [LARGE SCALE GENOMIC DNA]</scope>
    <source>
        <strain evidence="2 3">SgZ-5</strain>
        <plasmid evidence="2 3">pYZ5</plasmid>
    </source>
</reference>
<dbReference type="EMBL" id="CP028906">
    <property type="protein sequence ID" value="AWB08321.1"/>
    <property type="molecule type" value="Genomic_DNA"/>
</dbReference>
<evidence type="ECO:0000313" key="2">
    <source>
        <dbReference type="EMBL" id="AWB08321.1"/>
    </source>
</evidence>
<evidence type="ECO:0000313" key="3">
    <source>
        <dbReference type="Proteomes" id="UP000077405"/>
    </source>
</evidence>
<evidence type="ECO:0000256" key="1">
    <source>
        <dbReference type="SAM" id="MobiDB-lite"/>
    </source>
</evidence>
<feature type="compositionally biased region" description="Basic and acidic residues" evidence="1">
    <location>
        <begin position="7"/>
        <end position="20"/>
    </location>
</feature>
<sequence length="96" mass="10229">MVSLQDEAAKRKPVKAEPAKKAPAAPRTGTSSPNAVLTESDVLAIRASRKSQRKLAQLYNVSRSLVEQIKSGKVWKHLLPAAAQGAPSGNRDEGNV</sequence>
<feature type="region of interest" description="Disordered" evidence="1">
    <location>
        <begin position="1"/>
        <end position="40"/>
    </location>
</feature>
<keyword evidence="3" id="KW-1185">Reference proteome</keyword>
<keyword evidence="2" id="KW-0614">Plasmid</keyword>
<organism evidence="2 3">
    <name type="scientific">Azospirillum humicireducens</name>
    <dbReference type="NCBI Taxonomy" id="1226968"/>
    <lineage>
        <taxon>Bacteria</taxon>
        <taxon>Pseudomonadati</taxon>
        <taxon>Pseudomonadota</taxon>
        <taxon>Alphaproteobacteria</taxon>
        <taxon>Rhodospirillales</taxon>
        <taxon>Azospirillaceae</taxon>
        <taxon>Azospirillum</taxon>
    </lineage>
</organism>
<evidence type="ECO:0008006" key="4">
    <source>
        <dbReference type="Google" id="ProtNLM"/>
    </source>
</evidence>
<dbReference type="RefSeq" id="WP_108548585.1">
    <property type="nucleotide sequence ID" value="NZ_CP028906.1"/>
</dbReference>
<feature type="compositionally biased region" description="Polar residues" evidence="1">
    <location>
        <begin position="28"/>
        <end position="37"/>
    </location>
</feature>
<dbReference type="OrthoDB" id="6631788at2"/>
<geneLocation type="plasmid" evidence="2 3">
    <name>pYZ5</name>
</geneLocation>